<evidence type="ECO:0000256" key="6">
    <source>
        <dbReference type="ARBA" id="ARBA00022884"/>
    </source>
</evidence>
<dbReference type="InterPro" id="IPR012677">
    <property type="entry name" value="Nucleotide-bd_a/b_plait_sf"/>
</dbReference>
<proteinExistence type="inferred from homology"/>
<evidence type="ECO:0000256" key="4">
    <source>
        <dbReference type="ARBA" id="ARBA00022728"/>
    </source>
</evidence>
<evidence type="ECO:0000256" key="3">
    <source>
        <dbReference type="ARBA" id="ARBA00022664"/>
    </source>
</evidence>
<dbReference type="FunFam" id="3.30.70.330:FF:000039">
    <property type="entry name" value="U1 small nuclear ribonucleoprotein A"/>
    <property type="match status" value="1"/>
</dbReference>
<dbReference type="InterPro" id="IPR035979">
    <property type="entry name" value="RBD_domain_sf"/>
</dbReference>
<dbReference type="FunFam" id="3.30.70.330:FF:000029">
    <property type="entry name" value="U2 small nuclear ribonucleoprotein B"/>
    <property type="match status" value="1"/>
</dbReference>
<evidence type="ECO:0000313" key="13">
    <source>
        <dbReference type="EMBL" id="KAJ8906915.1"/>
    </source>
</evidence>
<evidence type="ECO:0000256" key="2">
    <source>
        <dbReference type="ARBA" id="ARBA00007243"/>
    </source>
</evidence>
<dbReference type="GO" id="GO:0006397">
    <property type="term" value="P:mRNA processing"/>
    <property type="evidence" value="ECO:0007669"/>
    <property type="project" value="UniProtKB-KW"/>
</dbReference>
<dbReference type="SUPFAM" id="SSF54928">
    <property type="entry name" value="RNA-binding domain, RBD"/>
    <property type="match status" value="1"/>
</dbReference>
<dbReference type="Proteomes" id="UP001157974">
    <property type="component" value="Unassembled WGS sequence"/>
</dbReference>
<keyword evidence="9" id="KW-0687">Ribonucleoprotein</keyword>
<dbReference type="PROSITE" id="PS50102">
    <property type="entry name" value="RRM"/>
    <property type="match status" value="2"/>
</dbReference>
<dbReference type="GO" id="GO:0003723">
    <property type="term" value="F:RNA binding"/>
    <property type="evidence" value="ECO:0007669"/>
    <property type="project" value="UniProtKB-UniRule"/>
</dbReference>
<keyword evidence="14" id="KW-1185">Reference proteome</keyword>
<evidence type="ECO:0000256" key="9">
    <source>
        <dbReference type="ARBA" id="ARBA00023274"/>
    </source>
</evidence>
<feature type="domain" description="RRM" evidence="12">
    <location>
        <begin position="15"/>
        <end position="94"/>
    </location>
</feature>
<evidence type="ECO:0000259" key="12">
    <source>
        <dbReference type="PROSITE" id="PS50102"/>
    </source>
</evidence>
<organism evidence="13 14">
    <name type="scientific">Rhodosorus marinus</name>
    <dbReference type="NCBI Taxonomy" id="101924"/>
    <lineage>
        <taxon>Eukaryota</taxon>
        <taxon>Rhodophyta</taxon>
        <taxon>Stylonematophyceae</taxon>
        <taxon>Stylonematales</taxon>
        <taxon>Stylonemataceae</taxon>
        <taxon>Rhodosorus</taxon>
    </lineage>
</organism>
<evidence type="ECO:0000256" key="11">
    <source>
        <dbReference type="SAM" id="MobiDB-lite"/>
    </source>
</evidence>
<keyword evidence="4" id="KW-0747">Spliceosome</keyword>
<feature type="region of interest" description="Disordered" evidence="11">
    <location>
        <begin position="101"/>
        <end position="149"/>
    </location>
</feature>
<keyword evidence="7" id="KW-0508">mRNA splicing</keyword>
<feature type="domain" description="RRM" evidence="12">
    <location>
        <begin position="153"/>
        <end position="227"/>
    </location>
</feature>
<dbReference type="InterPro" id="IPR000504">
    <property type="entry name" value="RRM_dom"/>
</dbReference>
<evidence type="ECO:0000256" key="10">
    <source>
        <dbReference type="PROSITE-ProRule" id="PRU00176"/>
    </source>
</evidence>
<comment type="similarity">
    <text evidence="2">Belongs to the RRM U1 A/B'' family.</text>
</comment>
<dbReference type="GO" id="GO:0005681">
    <property type="term" value="C:spliceosomal complex"/>
    <property type="evidence" value="ECO:0007669"/>
    <property type="project" value="UniProtKB-KW"/>
</dbReference>
<keyword evidence="5" id="KW-0677">Repeat</keyword>
<dbReference type="EMBL" id="JAMWBK010000003">
    <property type="protein sequence ID" value="KAJ8906915.1"/>
    <property type="molecule type" value="Genomic_DNA"/>
</dbReference>
<protein>
    <recommendedName>
        <fullName evidence="12">RRM domain-containing protein</fullName>
    </recommendedName>
</protein>
<sequence length="227" mass="25529">MEVDSGRGKDAAPNQTIYVRNLNEKLRKEELRRVLYECFSPYGRILEIVALKTQKMRGQAFVAFEDVASAANAMRHAQGMVFYEKQITVQFAREKCLRIKGPGAKKGSQPQKKKLEADDAERAPDEKRSRMENEPPSGNPAPNPMDEDVRPNKILFIQNIPDDVDSETLEELFSEFRGFVEVRSAAGRKGIAFLEFDNEDNAEIALKGMQGFKISGSHALLLSYAKS</sequence>
<evidence type="ECO:0000256" key="1">
    <source>
        <dbReference type="ARBA" id="ARBA00004123"/>
    </source>
</evidence>
<accession>A0AAV8UWD5</accession>
<name>A0AAV8UWD5_9RHOD</name>
<dbReference type="Gene3D" id="3.30.70.330">
    <property type="match status" value="2"/>
</dbReference>
<dbReference type="SMART" id="SM00360">
    <property type="entry name" value="RRM"/>
    <property type="match status" value="2"/>
</dbReference>
<dbReference type="AlphaFoldDB" id="A0AAV8UWD5"/>
<reference evidence="13 14" key="1">
    <citation type="journal article" date="2023" name="Nat. Commun.">
        <title>Origin of minicircular mitochondrial genomes in red algae.</title>
        <authorList>
            <person name="Lee Y."/>
            <person name="Cho C.H."/>
            <person name="Lee Y.M."/>
            <person name="Park S.I."/>
            <person name="Yang J.H."/>
            <person name="West J.A."/>
            <person name="Bhattacharya D."/>
            <person name="Yoon H.S."/>
        </authorList>
    </citation>
    <scope>NUCLEOTIDE SEQUENCE [LARGE SCALE GENOMIC DNA]</scope>
    <source>
        <strain evidence="13 14">CCMP1338</strain>
        <tissue evidence="13">Whole cell</tissue>
    </source>
</reference>
<dbReference type="GO" id="GO:0008380">
    <property type="term" value="P:RNA splicing"/>
    <property type="evidence" value="ECO:0007669"/>
    <property type="project" value="UniProtKB-KW"/>
</dbReference>
<evidence type="ECO:0000256" key="5">
    <source>
        <dbReference type="ARBA" id="ARBA00022737"/>
    </source>
</evidence>
<gene>
    <name evidence="13" type="ORF">NDN08_003399</name>
</gene>
<dbReference type="Pfam" id="PF00076">
    <property type="entry name" value="RRM_1"/>
    <property type="match status" value="2"/>
</dbReference>
<comment type="caution">
    <text evidence="13">The sequence shown here is derived from an EMBL/GenBank/DDBJ whole genome shotgun (WGS) entry which is preliminary data.</text>
</comment>
<keyword evidence="8" id="KW-0539">Nucleus</keyword>
<evidence type="ECO:0000313" key="14">
    <source>
        <dbReference type="Proteomes" id="UP001157974"/>
    </source>
</evidence>
<evidence type="ECO:0000256" key="7">
    <source>
        <dbReference type="ARBA" id="ARBA00023187"/>
    </source>
</evidence>
<comment type="subcellular location">
    <subcellularLocation>
        <location evidence="1">Nucleus</location>
    </subcellularLocation>
</comment>
<evidence type="ECO:0000256" key="8">
    <source>
        <dbReference type="ARBA" id="ARBA00023242"/>
    </source>
</evidence>
<dbReference type="PANTHER" id="PTHR10501">
    <property type="entry name" value="U1 SMALL NUCLEAR RIBONUCLEOPROTEIN A/U2 SMALL NUCLEAR RIBONUCLEOPROTEIN B"/>
    <property type="match status" value="1"/>
</dbReference>
<feature type="compositionally biased region" description="Basic and acidic residues" evidence="11">
    <location>
        <begin position="113"/>
        <end position="133"/>
    </location>
</feature>
<keyword evidence="6 10" id="KW-0694">RNA-binding</keyword>
<dbReference type="CDD" id="cd12246">
    <property type="entry name" value="RRM1_U1A_like"/>
    <property type="match status" value="1"/>
</dbReference>
<dbReference type="GO" id="GO:0030532">
    <property type="term" value="C:small nuclear ribonucleoprotein complex"/>
    <property type="evidence" value="ECO:0007669"/>
    <property type="project" value="UniProtKB-ARBA"/>
</dbReference>
<dbReference type="CDD" id="cd12247">
    <property type="entry name" value="RRM2_U1A_like"/>
    <property type="match status" value="1"/>
</dbReference>
<keyword evidence="3" id="KW-0507">mRNA processing</keyword>